<dbReference type="EMBL" id="VFIY01000018">
    <property type="protein sequence ID" value="TPD57862.1"/>
    <property type="molecule type" value="Genomic_DNA"/>
</dbReference>
<keyword evidence="1 4" id="KW-0349">Heme</keyword>
<dbReference type="InterPro" id="IPR009056">
    <property type="entry name" value="Cyt_c-like_dom"/>
</dbReference>
<dbReference type="Pfam" id="PF13442">
    <property type="entry name" value="Cytochrome_CBB3"/>
    <property type="match status" value="1"/>
</dbReference>
<comment type="caution">
    <text evidence="7">The sequence shown here is derived from an EMBL/GenBank/DDBJ whole genome shotgun (WGS) entry which is preliminary data.</text>
</comment>
<keyword evidence="5" id="KW-0732">Signal</keyword>
<reference evidence="8" key="1">
    <citation type="submission" date="2019-06" db="EMBL/GenBank/DDBJ databases">
        <title>The complete genome of Emcibacter congregatus ZYLT.</title>
        <authorList>
            <person name="Zhao Z."/>
        </authorList>
    </citation>
    <scope>NUCLEOTIDE SEQUENCE [LARGE SCALE GENOMIC DNA]</scope>
    <source>
        <strain evidence="8">MCCC 1A06723</strain>
    </source>
</reference>
<evidence type="ECO:0000256" key="2">
    <source>
        <dbReference type="ARBA" id="ARBA00022723"/>
    </source>
</evidence>
<evidence type="ECO:0000313" key="7">
    <source>
        <dbReference type="EMBL" id="TPD57862.1"/>
    </source>
</evidence>
<feature type="domain" description="Cytochrome c" evidence="6">
    <location>
        <begin position="56"/>
        <end position="145"/>
    </location>
</feature>
<dbReference type="GO" id="GO:0009055">
    <property type="term" value="F:electron transfer activity"/>
    <property type="evidence" value="ECO:0007669"/>
    <property type="project" value="InterPro"/>
</dbReference>
<organism evidence="7 8">
    <name type="scientific">Emcibacter nanhaiensis</name>
    <dbReference type="NCBI Taxonomy" id="1505037"/>
    <lineage>
        <taxon>Bacteria</taxon>
        <taxon>Pseudomonadati</taxon>
        <taxon>Pseudomonadota</taxon>
        <taxon>Alphaproteobacteria</taxon>
        <taxon>Emcibacterales</taxon>
        <taxon>Emcibacteraceae</taxon>
        <taxon>Emcibacter</taxon>
    </lineage>
</organism>
<dbReference type="AlphaFoldDB" id="A0A501PCW2"/>
<dbReference type="GO" id="GO:0046872">
    <property type="term" value="F:metal ion binding"/>
    <property type="evidence" value="ECO:0007669"/>
    <property type="project" value="UniProtKB-KW"/>
</dbReference>
<evidence type="ECO:0000256" key="5">
    <source>
        <dbReference type="SAM" id="SignalP"/>
    </source>
</evidence>
<evidence type="ECO:0000256" key="1">
    <source>
        <dbReference type="ARBA" id="ARBA00022617"/>
    </source>
</evidence>
<evidence type="ECO:0000256" key="3">
    <source>
        <dbReference type="ARBA" id="ARBA00023004"/>
    </source>
</evidence>
<keyword evidence="8" id="KW-1185">Reference proteome</keyword>
<sequence length="146" mass="15469">MKRIAILFLSGLVLAGCNDSDNAPEKTAADIPINSPGAMVPQYQMRAALPDGDRTTSTADGEVLFSNRCGACHLPGGMGTNLLTKQRVEAGYPPESGLLANRTDLTAQYVIEVVRHGKVAMPPQTRVDVTDAELAQIAAYLEGAKE</sequence>
<dbReference type="InterPro" id="IPR036909">
    <property type="entry name" value="Cyt_c-like_dom_sf"/>
</dbReference>
<accession>A0A501PCW2</accession>
<evidence type="ECO:0000256" key="4">
    <source>
        <dbReference type="PROSITE-ProRule" id="PRU00433"/>
    </source>
</evidence>
<name>A0A501PCW2_9PROT</name>
<protein>
    <submittedName>
        <fullName evidence="7">Cytochrome c</fullName>
    </submittedName>
</protein>
<dbReference type="SUPFAM" id="SSF46626">
    <property type="entry name" value="Cytochrome c"/>
    <property type="match status" value="1"/>
</dbReference>
<feature type="chain" id="PRO_5021307418" evidence="5">
    <location>
        <begin position="16"/>
        <end position="146"/>
    </location>
</feature>
<dbReference type="GO" id="GO:0020037">
    <property type="term" value="F:heme binding"/>
    <property type="evidence" value="ECO:0007669"/>
    <property type="project" value="InterPro"/>
</dbReference>
<dbReference type="OrthoDB" id="122295at2"/>
<dbReference type="RefSeq" id="WP_139942178.1">
    <property type="nucleotide sequence ID" value="NZ_JBHSYP010000005.1"/>
</dbReference>
<evidence type="ECO:0000313" key="8">
    <source>
        <dbReference type="Proteomes" id="UP000319148"/>
    </source>
</evidence>
<keyword evidence="3 4" id="KW-0408">Iron</keyword>
<feature type="signal peptide" evidence="5">
    <location>
        <begin position="1"/>
        <end position="15"/>
    </location>
</feature>
<dbReference type="Proteomes" id="UP000319148">
    <property type="component" value="Unassembled WGS sequence"/>
</dbReference>
<proteinExistence type="predicted"/>
<evidence type="ECO:0000259" key="6">
    <source>
        <dbReference type="PROSITE" id="PS51007"/>
    </source>
</evidence>
<keyword evidence="2 4" id="KW-0479">Metal-binding</keyword>
<dbReference type="PROSITE" id="PS51257">
    <property type="entry name" value="PROKAR_LIPOPROTEIN"/>
    <property type="match status" value="1"/>
</dbReference>
<dbReference type="PROSITE" id="PS51007">
    <property type="entry name" value="CYTC"/>
    <property type="match status" value="1"/>
</dbReference>
<gene>
    <name evidence="7" type="ORF">FIV46_17340</name>
</gene>
<dbReference type="Gene3D" id="1.10.760.10">
    <property type="entry name" value="Cytochrome c-like domain"/>
    <property type="match status" value="1"/>
</dbReference>